<sequence length="223" mass="24377">MGTTRASTASSILTISANRIFLQISLMLTSFPSTKDASGYCLTRITSSCGPMEAVWEAVRWILVMNQGLVSKCIAILFFPCKLVLTTDDACGKLAKAKPSHTSRWTMNTVVASECEMEHNTKSYRPSYPSHPPLQSTPVWSQQTNAVPTAFTQHYAHPLYDEPTSIYPASPTSVSNGMSSVFPMHTQSTYSVSQPDFTAPQYASKDSSEGPCFGASAVYSYWP</sequence>
<proteinExistence type="predicted"/>
<protein>
    <submittedName>
        <fullName evidence="1">Uncharacterized protein</fullName>
    </submittedName>
</protein>
<organism evidence="1 2">
    <name type="scientific">Sphaerobolus stellatus (strain SS14)</name>
    <dbReference type="NCBI Taxonomy" id="990650"/>
    <lineage>
        <taxon>Eukaryota</taxon>
        <taxon>Fungi</taxon>
        <taxon>Dikarya</taxon>
        <taxon>Basidiomycota</taxon>
        <taxon>Agaricomycotina</taxon>
        <taxon>Agaricomycetes</taxon>
        <taxon>Phallomycetidae</taxon>
        <taxon>Geastrales</taxon>
        <taxon>Sphaerobolaceae</taxon>
        <taxon>Sphaerobolus</taxon>
    </lineage>
</organism>
<reference evidence="1 2" key="1">
    <citation type="submission" date="2014-06" db="EMBL/GenBank/DDBJ databases">
        <title>Evolutionary Origins and Diversification of the Mycorrhizal Mutualists.</title>
        <authorList>
            <consortium name="DOE Joint Genome Institute"/>
            <consortium name="Mycorrhizal Genomics Consortium"/>
            <person name="Kohler A."/>
            <person name="Kuo A."/>
            <person name="Nagy L.G."/>
            <person name="Floudas D."/>
            <person name="Copeland A."/>
            <person name="Barry K.W."/>
            <person name="Cichocki N."/>
            <person name="Veneault-Fourrey C."/>
            <person name="LaButti K."/>
            <person name="Lindquist E.A."/>
            <person name="Lipzen A."/>
            <person name="Lundell T."/>
            <person name="Morin E."/>
            <person name="Murat C."/>
            <person name="Riley R."/>
            <person name="Ohm R."/>
            <person name="Sun H."/>
            <person name="Tunlid A."/>
            <person name="Henrissat B."/>
            <person name="Grigoriev I.V."/>
            <person name="Hibbett D.S."/>
            <person name="Martin F."/>
        </authorList>
    </citation>
    <scope>NUCLEOTIDE SEQUENCE [LARGE SCALE GENOMIC DNA]</scope>
    <source>
        <strain evidence="1 2">SS14</strain>
    </source>
</reference>
<dbReference type="HOGENOM" id="CLU_1240801_0_0_1"/>
<keyword evidence="2" id="KW-1185">Reference proteome</keyword>
<evidence type="ECO:0000313" key="2">
    <source>
        <dbReference type="Proteomes" id="UP000054279"/>
    </source>
</evidence>
<evidence type="ECO:0000313" key="1">
    <source>
        <dbReference type="EMBL" id="KIJ32561.1"/>
    </source>
</evidence>
<dbReference type="Proteomes" id="UP000054279">
    <property type="component" value="Unassembled WGS sequence"/>
</dbReference>
<dbReference type="EMBL" id="KN837225">
    <property type="protein sequence ID" value="KIJ32561.1"/>
    <property type="molecule type" value="Genomic_DNA"/>
</dbReference>
<accession>A0A0C9V559</accession>
<dbReference type="AlphaFoldDB" id="A0A0C9V559"/>
<gene>
    <name evidence="1" type="ORF">M422DRAFT_265577</name>
</gene>
<name>A0A0C9V559_SPHS4</name>